<gene>
    <name evidence="3" type="ORF">M408DRAFT_327451</name>
</gene>
<dbReference type="Pfam" id="PF00651">
    <property type="entry name" value="BTB"/>
    <property type="match status" value="1"/>
</dbReference>
<organism evidence="3 4">
    <name type="scientific">Serendipita vermifera MAFF 305830</name>
    <dbReference type="NCBI Taxonomy" id="933852"/>
    <lineage>
        <taxon>Eukaryota</taxon>
        <taxon>Fungi</taxon>
        <taxon>Dikarya</taxon>
        <taxon>Basidiomycota</taxon>
        <taxon>Agaricomycotina</taxon>
        <taxon>Agaricomycetes</taxon>
        <taxon>Sebacinales</taxon>
        <taxon>Serendipitaceae</taxon>
        <taxon>Serendipita</taxon>
    </lineage>
</organism>
<evidence type="ECO:0000313" key="4">
    <source>
        <dbReference type="Proteomes" id="UP000054097"/>
    </source>
</evidence>
<evidence type="ECO:0000256" key="1">
    <source>
        <dbReference type="SAM" id="MobiDB-lite"/>
    </source>
</evidence>
<feature type="domain" description="BTB" evidence="2">
    <location>
        <begin position="36"/>
        <end position="136"/>
    </location>
</feature>
<dbReference type="AlphaFoldDB" id="A0A0C2XQE0"/>
<dbReference type="OrthoDB" id="3357985at2759"/>
<name>A0A0C2XQE0_SERVB</name>
<proteinExistence type="predicted"/>
<feature type="compositionally biased region" description="Polar residues" evidence="1">
    <location>
        <begin position="15"/>
        <end position="37"/>
    </location>
</feature>
<dbReference type="InterPro" id="IPR011333">
    <property type="entry name" value="SKP1/BTB/POZ_sf"/>
</dbReference>
<dbReference type="InterPro" id="IPR000210">
    <property type="entry name" value="BTB/POZ_dom"/>
</dbReference>
<reference evidence="3 4" key="1">
    <citation type="submission" date="2014-04" db="EMBL/GenBank/DDBJ databases">
        <authorList>
            <consortium name="DOE Joint Genome Institute"/>
            <person name="Kuo A."/>
            <person name="Zuccaro A."/>
            <person name="Kohler A."/>
            <person name="Nagy L.G."/>
            <person name="Floudas D."/>
            <person name="Copeland A."/>
            <person name="Barry K.W."/>
            <person name="Cichocki N."/>
            <person name="Veneault-Fourrey C."/>
            <person name="LaButti K."/>
            <person name="Lindquist E.A."/>
            <person name="Lipzen A."/>
            <person name="Lundell T."/>
            <person name="Morin E."/>
            <person name="Murat C."/>
            <person name="Sun H."/>
            <person name="Tunlid A."/>
            <person name="Henrissat B."/>
            <person name="Grigoriev I.V."/>
            <person name="Hibbett D.S."/>
            <person name="Martin F."/>
            <person name="Nordberg H.P."/>
            <person name="Cantor M.N."/>
            <person name="Hua S.X."/>
        </authorList>
    </citation>
    <scope>NUCLEOTIDE SEQUENCE [LARGE SCALE GENOMIC DNA]</scope>
    <source>
        <strain evidence="3 4">MAFF 305830</strain>
    </source>
</reference>
<dbReference type="Gene3D" id="3.30.710.10">
    <property type="entry name" value="Potassium Channel Kv1.1, Chain A"/>
    <property type="match status" value="1"/>
</dbReference>
<protein>
    <recommendedName>
        <fullName evidence="2">BTB domain-containing protein</fullName>
    </recommendedName>
</protein>
<dbReference type="HOGENOM" id="CLU_826831_0_0_1"/>
<evidence type="ECO:0000259" key="2">
    <source>
        <dbReference type="Pfam" id="PF00651"/>
    </source>
</evidence>
<reference evidence="4" key="2">
    <citation type="submission" date="2015-01" db="EMBL/GenBank/DDBJ databases">
        <title>Evolutionary Origins and Diversification of the Mycorrhizal Mutualists.</title>
        <authorList>
            <consortium name="DOE Joint Genome Institute"/>
            <consortium name="Mycorrhizal Genomics Consortium"/>
            <person name="Kohler A."/>
            <person name="Kuo A."/>
            <person name="Nagy L.G."/>
            <person name="Floudas D."/>
            <person name="Copeland A."/>
            <person name="Barry K.W."/>
            <person name="Cichocki N."/>
            <person name="Veneault-Fourrey C."/>
            <person name="LaButti K."/>
            <person name="Lindquist E.A."/>
            <person name="Lipzen A."/>
            <person name="Lundell T."/>
            <person name="Morin E."/>
            <person name="Murat C."/>
            <person name="Riley R."/>
            <person name="Ohm R."/>
            <person name="Sun H."/>
            <person name="Tunlid A."/>
            <person name="Henrissat B."/>
            <person name="Grigoriev I.V."/>
            <person name="Hibbett D.S."/>
            <person name="Martin F."/>
        </authorList>
    </citation>
    <scope>NUCLEOTIDE SEQUENCE [LARGE SCALE GENOMIC DNA]</scope>
    <source>
        <strain evidence="4">MAFF 305830</strain>
    </source>
</reference>
<evidence type="ECO:0000313" key="3">
    <source>
        <dbReference type="EMBL" id="KIM31162.1"/>
    </source>
</evidence>
<dbReference type="EMBL" id="KN824282">
    <property type="protein sequence ID" value="KIM31162.1"/>
    <property type="molecule type" value="Genomic_DNA"/>
</dbReference>
<keyword evidence="4" id="KW-1185">Reference proteome</keyword>
<dbReference type="SUPFAM" id="SSF54695">
    <property type="entry name" value="POZ domain"/>
    <property type="match status" value="1"/>
</dbReference>
<feature type="region of interest" description="Disordered" evidence="1">
    <location>
        <begin position="1"/>
        <end position="41"/>
    </location>
</feature>
<accession>A0A0C2XQE0</accession>
<sequence>MALETQREALPPRYSPSNMTSSQGRRTQRNEGSQGTNDVRLLSSDGVPIYTSRALLAMISPVFRDMYELGPYTQQSSSEEDEPTEINMAENSGTLAILLAYADPTTLNPPTLNISQLFDSMAAAQKYLMEGTLSRLRTALNAPTVIGSPAPVLSHHQSVTRRALVPESPQAQQRVTTLLLSSPLPAAVLCHTFGFIPELRLALRELARVHIEMITSNNQDCILPAVLFQFILKQRRARATWFKVKAKLLFAFAATTTTGGCTQCMRYCAYAVHDACAKMDEQPSWEVFKGELHRAARCSCGAAAVPVGNERFQNDLNKWEIEARTMEAELPVWPQP</sequence>
<dbReference type="Proteomes" id="UP000054097">
    <property type="component" value="Unassembled WGS sequence"/>
</dbReference>